<sequence>MSPPRRRSARLASATHTKTPKKQELAMSLSSLAERDESPVDEPTQSLNAVISSPMPQPKTPSASSPTKPPILGFTDIKPSGNVGDRQRALAQLTPSKATVSSSPFNFTFTRPAGDLGLGPEAQRMMNELREEAAKIKADLTAKREQEKLEEEQMNGRKIAQPKGKAGRFSAVHMAEFKKMDSIENHPSAFRAVPGRLTPASKGLKRTQSKANLDDSESMRAKTQNPPPSAKTVRRPQSRDADSPAKRVRQHLEDDASSKRPISRDGSFIPRPTTAGKDSASIPRSHSTLASLMTPTKSSLARAASLKTPTPLRSMIQSPAKTTLSGIPKSATIHNFDAKDSEKGKARSPARSPGRFDRVKSIFTRQKPVDVKPKSNIPMPLAQTSKTPAPRRLEKALPALPLTTPGHRFSKHVSFTPETKRAALAQNSPSPIKSGLSRSKTNNDPIHYPSLDAVMADQEDDGTVTYPDLSRSLSKVSAKSELKTENRAAPQDIPGTFTFRSDHTIRFGSTSPGGFGSSPGQASLRHVRPSIMPTARMPGSFPSSSLLTASGADKENQDPKPIFDMKAFPHGMVNKKRHRVTDDEEEAEKEAAERAAKKQKSRPVAEGDALVAPRLLAKNRGSASPKKSPLKSGNNTGRAKPTSLSLARLNMLARPKNRK</sequence>
<organism evidence="2 3">
    <name type="scientific">Phaeoacremonium minimum (strain UCR-PA7)</name>
    <name type="common">Esca disease fungus</name>
    <name type="synonym">Togninia minima</name>
    <dbReference type="NCBI Taxonomy" id="1286976"/>
    <lineage>
        <taxon>Eukaryota</taxon>
        <taxon>Fungi</taxon>
        <taxon>Dikarya</taxon>
        <taxon>Ascomycota</taxon>
        <taxon>Pezizomycotina</taxon>
        <taxon>Sordariomycetes</taxon>
        <taxon>Sordariomycetidae</taxon>
        <taxon>Togniniales</taxon>
        <taxon>Togniniaceae</taxon>
        <taxon>Phaeoacremonium</taxon>
    </lineage>
</organism>
<feature type="region of interest" description="Disordered" evidence="1">
    <location>
        <begin position="461"/>
        <end position="659"/>
    </location>
</feature>
<proteinExistence type="predicted"/>
<dbReference type="GeneID" id="19324250"/>
<name>R8BXI3_PHAM7</name>
<feature type="compositionally biased region" description="Basic and acidic residues" evidence="1">
    <location>
        <begin position="237"/>
        <end position="258"/>
    </location>
</feature>
<dbReference type="OrthoDB" id="5204833at2759"/>
<feature type="region of interest" description="Disordered" evidence="1">
    <location>
        <begin position="144"/>
        <end position="168"/>
    </location>
</feature>
<dbReference type="KEGG" id="tmn:UCRPA7_386"/>
<feature type="region of interest" description="Disordered" evidence="1">
    <location>
        <begin position="188"/>
        <end position="392"/>
    </location>
</feature>
<dbReference type="AlphaFoldDB" id="R8BXI3"/>
<gene>
    <name evidence="2" type="ORF">UCRPA7_386</name>
</gene>
<evidence type="ECO:0000256" key="1">
    <source>
        <dbReference type="SAM" id="MobiDB-lite"/>
    </source>
</evidence>
<dbReference type="RefSeq" id="XP_007911173.1">
    <property type="nucleotide sequence ID" value="XM_007912982.1"/>
</dbReference>
<dbReference type="eggNOG" id="ENOG502T00Q">
    <property type="taxonomic scope" value="Eukaryota"/>
</dbReference>
<feature type="compositionally biased region" description="Basic and acidic residues" evidence="1">
    <location>
        <begin position="336"/>
        <end position="345"/>
    </location>
</feature>
<feature type="compositionally biased region" description="Basic and acidic residues" evidence="1">
    <location>
        <begin position="552"/>
        <end position="563"/>
    </location>
</feature>
<reference evidence="3" key="1">
    <citation type="journal article" date="2013" name="Genome Announc.">
        <title>Draft genome sequence of the ascomycete Phaeoacremonium aleophilum strain UCR-PA7, a causal agent of the esca disease complex in grapevines.</title>
        <authorList>
            <person name="Blanco-Ulate B."/>
            <person name="Rolshausen P."/>
            <person name="Cantu D."/>
        </authorList>
    </citation>
    <scope>NUCLEOTIDE SEQUENCE [LARGE SCALE GENOMIC DNA]</scope>
    <source>
        <strain evidence="3">UCR-PA7</strain>
    </source>
</reference>
<keyword evidence="3" id="KW-1185">Reference proteome</keyword>
<feature type="region of interest" description="Disordered" evidence="1">
    <location>
        <begin position="417"/>
        <end position="448"/>
    </location>
</feature>
<feature type="compositionally biased region" description="Polar residues" evidence="1">
    <location>
        <begin position="315"/>
        <end position="325"/>
    </location>
</feature>
<dbReference type="EMBL" id="KB932800">
    <property type="protein sequence ID" value="EOO04111.1"/>
    <property type="molecule type" value="Genomic_DNA"/>
</dbReference>
<evidence type="ECO:0000313" key="3">
    <source>
        <dbReference type="Proteomes" id="UP000014074"/>
    </source>
</evidence>
<dbReference type="Proteomes" id="UP000014074">
    <property type="component" value="Unassembled WGS sequence"/>
</dbReference>
<evidence type="ECO:0008006" key="4">
    <source>
        <dbReference type="Google" id="ProtNLM"/>
    </source>
</evidence>
<feature type="region of interest" description="Disordered" evidence="1">
    <location>
        <begin position="1"/>
        <end position="119"/>
    </location>
</feature>
<evidence type="ECO:0000313" key="2">
    <source>
        <dbReference type="EMBL" id="EOO04111.1"/>
    </source>
</evidence>
<accession>R8BXI3</accession>
<dbReference type="HOGENOM" id="CLU_015328_0_0_1"/>
<protein>
    <recommendedName>
        <fullName evidence="4">Erythromycin esterase</fullName>
    </recommendedName>
</protein>
<feature type="compositionally biased region" description="Polar residues" evidence="1">
    <location>
        <begin position="631"/>
        <end position="645"/>
    </location>
</feature>
<feature type="compositionally biased region" description="Polar residues" evidence="1">
    <location>
        <begin position="93"/>
        <end position="109"/>
    </location>
</feature>
<feature type="compositionally biased region" description="Polar residues" evidence="1">
    <location>
        <begin position="282"/>
        <end position="299"/>
    </location>
</feature>
<feature type="compositionally biased region" description="Polar residues" evidence="1">
    <location>
        <begin position="425"/>
        <end position="444"/>
    </location>
</feature>